<dbReference type="InterPro" id="IPR001584">
    <property type="entry name" value="Integrase_cat-core"/>
</dbReference>
<dbReference type="GO" id="GO:0003676">
    <property type="term" value="F:nucleic acid binding"/>
    <property type="evidence" value="ECO:0007669"/>
    <property type="project" value="InterPro"/>
</dbReference>
<dbReference type="InterPro" id="IPR048020">
    <property type="entry name" value="Transpos_IS3"/>
</dbReference>
<dbReference type="EMBL" id="SOHA01000033">
    <property type="protein sequence ID" value="TFD29341.1"/>
    <property type="molecule type" value="Genomic_DNA"/>
</dbReference>
<comment type="function">
    <text evidence="1">Involved in the transposition of the insertion sequence.</text>
</comment>
<dbReference type="PANTHER" id="PTHR46889:SF4">
    <property type="entry name" value="TRANSPOSASE INSO FOR INSERTION SEQUENCE ELEMENT IS911B-RELATED"/>
    <property type="match status" value="1"/>
</dbReference>
<dbReference type="PANTHER" id="PTHR46889">
    <property type="entry name" value="TRANSPOSASE INSF FOR INSERTION SEQUENCE IS3B-RELATED"/>
    <property type="match status" value="1"/>
</dbReference>
<sequence length="284" mass="31781">MIARLKADLPVSYLCHKLNVSRSGFYEWLDREPSGTERRNDELTGQVMTAFSASSGAAGYRKVTAALARQNTFVDRKTVAAIMRGLGLISPAAERAFKVANRRSLRTADPVDLLKRDFRSLTPGAIMVGDITYVHTQQGWLFVATVIDLASRAVLGYATGAKMTTQLITRAMNMAIETGHVKPGAIFHSDHGVQYRSKRFTRYCGKHGILRSMGARMQCWDNAAAESFFSKLKSERLNWRTFTTRRAARAEVISYIHHFNTARLHQTLNYATPHERLAELILAA</sequence>
<evidence type="ECO:0000313" key="4">
    <source>
        <dbReference type="Proteomes" id="UP000297472"/>
    </source>
</evidence>
<dbReference type="InterPro" id="IPR050900">
    <property type="entry name" value="Transposase_IS3/IS150/IS904"/>
</dbReference>
<proteinExistence type="predicted"/>
<gene>
    <name evidence="3" type="ORF">E3T49_10590</name>
</gene>
<dbReference type="Pfam" id="PF13276">
    <property type="entry name" value="HTH_21"/>
    <property type="match status" value="1"/>
</dbReference>
<protein>
    <submittedName>
        <fullName evidence="3">IS3 family transposase</fullName>
    </submittedName>
</protein>
<feature type="domain" description="Integrase catalytic" evidence="2">
    <location>
        <begin position="119"/>
        <end position="281"/>
    </location>
</feature>
<dbReference type="InterPro" id="IPR025948">
    <property type="entry name" value="HTH-like_dom"/>
</dbReference>
<evidence type="ECO:0000256" key="1">
    <source>
        <dbReference type="ARBA" id="ARBA00002286"/>
    </source>
</evidence>
<dbReference type="Proteomes" id="UP000297472">
    <property type="component" value="Unassembled WGS sequence"/>
</dbReference>
<dbReference type="InterPro" id="IPR012337">
    <property type="entry name" value="RNaseH-like_sf"/>
</dbReference>
<dbReference type="SUPFAM" id="SSF53098">
    <property type="entry name" value="Ribonuclease H-like"/>
    <property type="match status" value="1"/>
</dbReference>
<organism evidence="3 4">
    <name type="scientific">Cryobacterium cryoconiti</name>
    <dbReference type="NCBI Taxonomy" id="1259239"/>
    <lineage>
        <taxon>Bacteria</taxon>
        <taxon>Bacillati</taxon>
        <taxon>Actinomycetota</taxon>
        <taxon>Actinomycetes</taxon>
        <taxon>Micrococcales</taxon>
        <taxon>Microbacteriaceae</taxon>
        <taxon>Cryobacterium</taxon>
    </lineage>
</organism>
<reference evidence="3 4" key="1">
    <citation type="submission" date="2019-03" db="EMBL/GenBank/DDBJ databases">
        <title>Genomics of glacier-inhabiting Cryobacterium strains.</title>
        <authorList>
            <person name="Liu Q."/>
            <person name="Xin Y.-H."/>
        </authorList>
    </citation>
    <scope>NUCLEOTIDE SEQUENCE [LARGE SCALE GENOMIC DNA]</scope>
    <source>
        <strain evidence="3 4">TMT1-51</strain>
    </source>
</reference>
<comment type="caution">
    <text evidence="3">The sequence shown here is derived from an EMBL/GenBank/DDBJ whole genome shotgun (WGS) entry which is preliminary data.</text>
</comment>
<dbReference type="OrthoDB" id="4281720at2"/>
<dbReference type="Pfam" id="PF00665">
    <property type="entry name" value="rve"/>
    <property type="match status" value="1"/>
</dbReference>
<dbReference type="NCBIfam" id="NF033516">
    <property type="entry name" value="transpos_IS3"/>
    <property type="match status" value="1"/>
</dbReference>
<dbReference type="Gene3D" id="3.30.420.10">
    <property type="entry name" value="Ribonuclease H-like superfamily/Ribonuclease H"/>
    <property type="match status" value="1"/>
</dbReference>
<dbReference type="Pfam" id="PF13333">
    <property type="entry name" value="rve_2"/>
    <property type="match status" value="1"/>
</dbReference>
<dbReference type="AlphaFoldDB" id="A0A4Y8JTW2"/>
<dbReference type="GO" id="GO:0015074">
    <property type="term" value="P:DNA integration"/>
    <property type="evidence" value="ECO:0007669"/>
    <property type="project" value="InterPro"/>
</dbReference>
<name>A0A4Y8JTW2_9MICO</name>
<keyword evidence="4" id="KW-1185">Reference proteome</keyword>
<dbReference type="InterPro" id="IPR036397">
    <property type="entry name" value="RNaseH_sf"/>
</dbReference>
<evidence type="ECO:0000313" key="3">
    <source>
        <dbReference type="EMBL" id="TFD29341.1"/>
    </source>
</evidence>
<evidence type="ECO:0000259" key="2">
    <source>
        <dbReference type="PROSITE" id="PS50994"/>
    </source>
</evidence>
<accession>A0A4Y8JTW2</accession>
<dbReference type="PROSITE" id="PS50994">
    <property type="entry name" value="INTEGRASE"/>
    <property type="match status" value="1"/>
</dbReference>